<evidence type="ECO:0000256" key="4">
    <source>
        <dbReference type="ARBA" id="ARBA00022777"/>
    </source>
</evidence>
<reference evidence="9" key="1">
    <citation type="submission" date="2017-02" db="EMBL/GenBank/DDBJ databases">
        <title>Tessaracoccus aquaemaris sp. nov., isolated from the intestine of a Korean rockfish, Sebastes schlegelii, in a marine aquaculture pond.</title>
        <authorList>
            <person name="Tak E.J."/>
            <person name="Bae J.-W."/>
        </authorList>
    </citation>
    <scope>NUCLEOTIDE SEQUENCE [LARGE SCALE GENOMIC DNA]</scope>
    <source>
        <strain evidence="9">NSG39</strain>
    </source>
</reference>
<evidence type="ECO:0000256" key="6">
    <source>
        <dbReference type="PIRNR" id="PIRNR000535"/>
    </source>
</evidence>
<protein>
    <recommendedName>
        <fullName evidence="7">Carbohydrate kinase PfkB domain-containing protein</fullName>
    </recommendedName>
</protein>
<dbReference type="InterPro" id="IPR017583">
    <property type="entry name" value="Tagatose/fructose_Pkinase"/>
</dbReference>
<evidence type="ECO:0000256" key="5">
    <source>
        <dbReference type="ARBA" id="ARBA00022840"/>
    </source>
</evidence>
<name>A0A1Q2CR96_9ACTN</name>
<dbReference type="GO" id="GO:0005524">
    <property type="term" value="F:ATP binding"/>
    <property type="evidence" value="ECO:0007669"/>
    <property type="project" value="UniProtKB-KW"/>
</dbReference>
<dbReference type="Proteomes" id="UP000188145">
    <property type="component" value="Chromosome"/>
</dbReference>
<dbReference type="GO" id="GO:0008443">
    <property type="term" value="F:phosphofructokinase activity"/>
    <property type="evidence" value="ECO:0007669"/>
    <property type="project" value="TreeGrafter"/>
</dbReference>
<dbReference type="InterPro" id="IPR011611">
    <property type="entry name" value="PfkB_dom"/>
</dbReference>
<dbReference type="Pfam" id="PF00294">
    <property type="entry name" value="PfkB"/>
    <property type="match status" value="1"/>
</dbReference>
<dbReference type="KEGG" id="tes:BW730_15135"/>
<dbReference type="OrthoDB" id="9801219at2"/>
<organism evidence="8 9">
    <name type="scientific">Tessaracoccus aquimaris</name>
    <dbReference type="NCBI Taxonomy" id="1332264"/>
    <lineage>
        <taxon>Bacteria</taxon>
        <taxon>Bacillati</taxon>
        <taxon>Actinomycetota</taxon>
        <taxon>Actinomycetes</taxon>
        <taxon>Propionibacteriales</taxon>
        <taxon>Propionibacteriaceae</taxon>
        <taxon>Tessaracoccus</taxon>
    </lineage>
</organism>
<dbReference type="EMBL" id="CP019606">
    <property type="protein sequence ID" value="AQP48639.1"/>
    <property type="molecule type" value="Genomic_DNA"/>
</dbReference>
<proteinExistence type="inferred from homology"/>
<evidence type="ECO:0000256" key="3">
    <source>
        <dbReference type="ARBA" id="ARBA00022741"/>
    </source>
</evidence>
<sequence length="313" mass="33026">MRTLRTVTMNTGYDDYYTVSGLSWGGRGTQHQFDAVCSGKGISCARTAVALALPTIAYGLIGEPDRAEFSARLTNEHIEHRLFTVPGRARHNLTLIDATGEKVAAHFMAQGYVLDDPLYVAPMVEAVLADTRTGDIVTLNGSTCKGLPSDTWAALAAGLIERGADVIVDAQNDALLDALDVSGVTLFKPNDDEIMAIPAVQAADDRVGAALEVLRDAGARVPLVSLGARGVAFLDERGDRITGTCRVESPIQSVMAGDAFVAGFVWGMVAGDDSREWIRHGLAAAAAHVAGKTGDALLARAMENRSLVEFTAG</sequence>
<evidence type="ECO:0000256" key="1">
    <source>
        <dbReference type="ARBA" id="ARBA00010688"/>
    </source>
</evidence>
<dbReference type="AlphaFoldDB" id="A0A1Q2CR96"/>
<keyword evidence="5" id="KW-0067">ATP-binding</keyword>
<dbReference type="GO" id="GO:0005829">
    <property type="term" value="C:cytosol"/>
    <property type="evidence" value="ECO:0007669"/>
    <property type="project" value="TreeGrafter"/>
</dbReference>
<dbReference type="Gene3D" id="3.40.1190.20">
    <property type="match status" value="1"/>
</dbReference>
<keyword evidence="4" id="KW-0418">Kinase</keyword>
<comment type="similarity">
    <text evidence="1">Belongs to the carbohydrate kinase PfkB family.</text>
</comment>
<evidence type="ECO:0000256" key="2">
    <source>
        <dbReference type="ARBA" id="ARBA00022679"/>
    </source>
</evidence>
<evidence type="ECO:0000313" key="8">
    <source>
        <dbReference type="EMBL" id="AQP48639.1"/>
    </source>
</evidence>
<dbReference type="InterPro" id="IPR029056">
    <property type="entry name" value="Ribokinase-like"/>
</dbReference>
<evidence type="ECO:0000259" key="7">
    <source>
        <dbReference type="Pfam" id="PF00294"/>
    </source>
</evidence>
<keyword evidence="3" id="KW-0547">Nucleotide-binding</keyword>
<keyword evidence="9" id="KW-1185">Reference proteome</keyword>
<feature type="domain" description="Carbohydrate kinase PfkB" evidence="7">
    <location>
        <begin position="29"/>
        <end position="290"/>
    </location>
</feature>
<dbReference type="RefSeq" id="WP_077686983.1">
    <property type="nucleotide sequence ID" value="NZ_CP019606.1"/>
</dbReference>
<dbReference type="PANTHER" id="PTHR46566">
    <property type="entry name" value="1-PHOSPHOFRUCTOKINASE-RELATED"/>
    <property type="match status" value="1"/>
</dbReference>
<dbReference type="SUPFAM" id="SSF53613">
    <property type="entry name" value="Ribokinase-like"/>
    <property type="match status" value="1"/>
</dbReference>
<keyword evidence="2 6" id="KW-0808">Transferase</keyword>
<dbReference type="PANTHER" id="PTHR46566:SF1">
    <property type="entry name" value="1-PHOSPHOFRUCTOKINASE"/>
    <property type="match status" value="1"/>
</dbReference>
<dbReference type="PIRSF" id="PIRSF000535">
    <property type="entry name" value="1PFK/6PFK/LacC"/>
    <property type="match status" value="1"/>
</dbReference>
<dbReference type="STRING" id="1332264.BW730_15135"/>
<accession>A0A1Q2CR96</accession>
<evidence type="ECO:0000313" key="9">
    <source>
        <dbReference type="Proteomes" id="UP000188145"/>
    </source>
</evidence>
<gene>
    <name evidence="8" type="ORF">BW730_15135</name>
</gene>